<dbReference type="InterPro" id="IPR036680">
    <property type="entry name" value="SPOR-like_sf"/>
</dbReference>
<gene>
    <name evidence="2" type="ORF">SAMN05660349_01228</name>
</gene>
<name>A0A1T5BBK1_9BACT</name>
<dbReference type="EMBL" id="FUYQ01000006">
    <property type="protein sequence ID" value="SKB44674.1"/>
    <property type="molecule type" value="Genomic_DNA"/>
</dbReference>
<organism evidence="2 3">
    <name type="scientific">Parabacteroides chartae</name>
    <dbReference type="NCBI Taxonomy" id="1037355"/>
    <lineage>
        <taxon>Bacteria</taxon>
        <taxon>Pseudomonadati</taxon>
        <taxon>Bacteroidota</taxon>
        <taxon>Bacteroidia</taxon>
        <taxon>Bacteroidales</taxon>
        <taxon>Tannerellaceae</taxon>
        <taxon>Parabacteroides</taxon>
    </lineage>
</organism>
<dbReference type="Pfam" id="PF05036">
    <property type="entry name" value="SPOR"/>
    <property type="match status" value="1"/>
</dbReference>
<dbReference type="Pfam" id="PF18174">
    <property type="entry name" value="HU-CCDC81_bac_1"/>
    <property type="match status" value="1"/>
</dbReference>
<feature type="domain" description="SPOR" evidence="1">
    <location>
        <begin position="283"/>
        <end position="359"/>
    </location>
</feature>
<dbReference type="AlphaFoldDB" id="A0A1T5BBK1"/>
<dbReference type="Pfam" id="PF18175">
    <property type="entry name" value="HU-CCDC81_bac_2"/>
    <property type="match status" value="1"/>
</dbReference>
<proteinExistence type="predicted"/>
<dbReference type="PROSITE" id="PS51724">
    <property type="entry name" value="SPOR"/>
    <property type="match status" value="1"/>
</dbReference>
<dbReference type="Proteomes" id="UP000190852">
    <property type="component" value="Unassembled WGS sequence"/>
</dbReference>
<dbReference type="SUPFAM" id="SSF110997">
    <property type="entry name" value="Sporulation related repeat"/>
    <property type="match status" value="1"/>
</dbReference>
<dbReference type="Gene3D" id="3.30.70.1070">
    <property type="entry name" value="Sporulation related repeat"/>
    <property type="match status" value="1"/>
</dbReference>
<evidence type="ECO:0000313" key="2">
    <source>
        <dbReference type="EMBL" id="SKB44674.1"/>
    </source>
</evidence>
<keyword evidence="3" id="KW-1185">Reference proteome</keyword>
<dbReference type="InterPro" id="IPR041268">
    <property type="entry name" value="HU-CCDC81_bac_2"/>
</dbReference>
<evidence type="ECO:0000259" key="1">
    <source>
        <dbReference type="PROSITE" id="PS51724"/>
    </source>
</evidence>
<evidence type="ECO:0000313" key="3">
    <source>
        <dbReference type="Proteomes" id="UP000190852"/>
    </source>
</evidence>
<dbReference type="RefSeq" id="WP_079682849.1">
    <property type="nucleotide sequence ID" value="NZ_FUYQ01000006.1"/>
</dbReference>
<protein>
    <submittedName>
        <fullName evidence="2">Sporulation related domain-containing protein</fullName>
    </submittedName>
</protein>
<reference evidence="3" key="1">
    <citation type="submission" date="2017-02" db="EMBL/GenBank/DDBJ databases">
        <authorList>
            <person name="Varghese N."/>
            <person name="Submissions S."/>
        </authorList>
    </citation>
    <scope>NUCLEOTIDE SEQUENCE [LARGE SCALE GENOMIC DNA]</scope>
    <source>
        <strain evidence="3">DSM 24967</strain>
    </source>
</reference>
<dbReference type="GO" id="GO:0042834">
    <property type="term" value="F:peptidoglycan binding"/>
    <property type="evidence" value="ECO:0007669"/>
    <property type="project" value="InterPro"/>
</dbReference>
<dbReference type="InterPro" id="IPR040495">
    <property type="entry name" value="HU-CCDC81_bac_1"/>
</dbReference>
<dbReference type="InterPro" id="IPR007730">
    <property type="entry name" value="SPOR-like_dom"/>
</dbReference>
<accession>A0A1T5BBK1</accession>
<sequence>MQRLMSHIERLLLMHDCVIIPKVGGFVLQNYPASYNPVDHSFSPSGKEIVFNPTLCHNDGLLIESYMKLYNADFSLAQRMLEEDTEWLKEALRNKNRISLGSIGSFCANEEGKVIFTPLSTSRFNLSTYGLEAFSFPTLESLTNRMEKESDGEERRAKRKDIFYIPVNTAFLRTVITSAAAITLLLLISTPVKKVSQSSYTASFIPTTAISFTVDASNTNEVKSDEVAAGTDVYNPMNTGETDRFEANGPIEINVLEASDKEIAEVALKAKMEVTPPAVSHTAGNIKYYHIVVASLPTMSQADKYISRMDRHQYTQAGIVERDGKIRVYAARFTEREQAEQYLSSLRESGAYKDAWMFISR</sequence>